<keyword evidence="11" id="KW-0862">Zinc</keyword>
<dbReference type="PROSITE" id="PS50173">
    <property type="entry name" value="UMUC"/>
    <property type="match status" value="1"/>
</dbReference>
<evidence type="ECO:0000256" key="3">
    <source>
        <dbReference type="ARBA" id="ARBA00004123"/>
    </source>
</evidence>
<evidence type="ECO:0000259" key="19">
    <source>
        <dbReference type="PROSITE" id="PS51907"/>
    </source>
</evidence>
<evidence type="ECO:0000256" key="14">
    <source>
        <dbReference type="ARBA" id="ARBA00023242"/>
    </source>
</evidence>
<dbReference type="InterPro" id="IPR043502">
    <property type="entry name" value="DNA/RNA_pol_sf"/>
</dbReference>
<keyword evidence="13" id="KW-0234">DNA repair</keyword>
<dbReference type="InterPro" id="IPR036775">
    <property type="entry name" value="DNA_pol_Y-fam_lit_finger_sf"/>
</dbReference>
<dbReference type="Pfam" id="PF00817">
    <property type="entry name" value="IMS"/>
    <property type="match status" value="1"/>
</dbReference>
<dbReference type="Gene3D" id="3.30.1490.100">
    <property type="entry name" value="DNA polymerase, Y-family, little finger domain"/>
    <property type="match status" value="1"/>
</dbReference>
<dbReference type="GO" id="GO:0042276">
    <property type="term" value="P:error-prone translesion synthesis"/>
    <property type="evidence" value="ECO:0007669"/>
    <property type="project" value="TreeGrafter"/>
</dbReference>
<dbReference type="SUPFAM" id="SSF56672">
    <property type="entry name" value="DNA/RNA polymerases"/>
    <property type="match status" value="1"/>
</dbReference>
<evidence type="ECO:0000256" key="13">
    <source>
        <dbReference type="ARBA" id="ARBA00023204"/>
    </source>
</evidence>
<dbReference type="FunFam" id="3.40.1170.60:FF:000003">
    <property type="entry name" value="DNA polymerase eta"/>
    <property type="match status" value="1"/>
</dbReference>
<evidence type="ECO:0000256" key="4">
    <source>
        <dbReference type="ARBA" id="ARBA00010945"/>
    </source>
</evidence>
<dbReference type="PANTHER" id="PTHR45873:SF1">
    <property type="entry name" value="DNA POLYMERASE ETA"/>
    <property type="match status" value="1"/>
</dbReference>
<reference evidence="21" key="1">
    <citation type="submission" date="2025-08" db="UniProtKB">
        <authorList>
            <consortium name="RefSeq"/>
        </authorList>
    </citation>
    <scope>IDENTIFICATION</scope>
    <source>
        <strain evidence="21">USDA-PBARC FA_bdor</strain>
        <tissue evidence="21">Whole organism</tissue>
    </source>
</reference>
<evidence type="ECO:0000256" key="12">
    <source>
        <dbReference type="ARBA" id="ARBA00022842"/>
    </source>
</evidence>
<dbReference type="OrthoDB" id="5723at2759"/>
<dbReference type="Gene3D" id="3.40.1170.60">
    <property type="match status" value="1"/>
</dbReference>
<evidence type="ECO:0000256" key="2">
    <source>
        <dbReference type="ARBA" id="ARBA00001946"/>
    </source>
</evidence>
<sequence length="619" mass="69407">MSSPEDRIIALIDMDCFFCQVESRDHPELKGQPLVVSQNNVVLAVSYEARALGVTRFIRSEEAKEKCPTVNIVNSPISHGKSDNTKYRMAGQEVIQVLKQHCPTIERASIDEAYLDITKLVDDRLETTLSSSEDLRTSLSNTFVVGYCGPSNDEIQRSQGLQRWLEEVFDDISDDQARRLAIAAVIVEELRREILQKCSFTCSAGISYNKVLAKLACGLHKPNKQTILSSAEVSELFTAVPVNKVRNLGGKIGKTLMENLNCNVMSDLMRFTLQDLLKVFDEKTADWLFNIARGVDNEPVTPRLICKSIAASKNFFGKAAITDLEGLKEWVGELAGDLVERLEQDFEDNNRRATTLTVCYHHLVEKKNVSQSKSCPMGPYNKERIAGIAFDIISRNMQMPIVFISLGTSKFVSVQKSGNFVSYFKKGVHSAKPMENLEIRKEGSQEEAREISKISREGNEEKSVEDRGSLIKLQEIFPDLNDIDHSVLALLPMELQDEAKLYIKNKESPKVNNAKSKMSSGGVRNGGNTIKNFVVKNSSAVEKSSMIRCSECDQMIQGDKFSEHCDFHVAQNLQKSINRSLGREVLGDSLKRNREKSSSPKSNKKTRSIDSYFSKFKNN</sequence>
<dbReference type="GO" id="GO:0009411">
    <property type="term" value="P:response to UV"/>
    <property type="evidence" value="ECO:0007669"/>
    <property type="project" value="UniProtKB-ARBA"/>
</dbReference>
<keyword evidence="9" id="KW-0227">DNA damage</keyword>
<evidence type="ECO:0000313" key="20">
    <source>
        <dbReference type="Proteomes" id="UP000694866"/>
    </source>
</evidence>
<dbReference type="InterPro" id="IPR001126">
    <property type="entry name" value="UmuC"/>
</dbReference>
<keyword evidence="14" id="KW-0539">Nucleus</keyword>
<dbReference type="GeneID" id="105267532"/>
<dbReference type="GO" id="GO:0006281">
    <property type="term" value="P:DNA repair"/>
    <property type="evidence" value="ECO:0007669"/>
    <property type="project" value="UniProtKB-KW"/>
</dbReference>
<comment type="cofactor">
    <cofactor evidence="1">
        <name>Mn(2+)</name>
        <dbReference type="ChEBI" id="CHEBI:29035"/>
    </cofactor>
</comment>
<dbReference type="InterPro" id="IPR017961">
    <property type="entry name" value="DNA_pol_Y-fam_little_finger"/>
</dbReference>
<dbReference type="GO" id="GO:0003887">
    <property type="term" value="F:DNA-directed DNA polymerase activity"/>
    <property type="evidence" value="ECO:0007669"/>
    <property type="project" value="UniProtKB-EC"/>
</dbReference>
<dbReference type="Gene3D" id="3.30.70.270">
    <property type="match status" value="1"/>
</dbReference>
<keyword evidence="20" id="KW-1185">Reference proteome</keyword>
<dbReference type="RefSeq" id="XP_011304754.1">
    <property type="nucleotide sequence ID" value="XM_011306452.1"/>
</dbReference>
<evidence type="ECO:0000256" key="17">
    <source>
        <dbReference type="SAM" id="MobiDB-lite"/>
    </source>
</evidence>
<feature type="region of interest" description="Disordered" evidence="17">
    <location>
        <begin position="442"/>
        <end position="463"/>
    </location>
</feature>
<dbReference type="GO" id="GO:0008270">
    <property type="term" value="F:zinc ion binding"/>
    <property type="evidence" value="ECO:0007669"/>
    <property type="project" value="UniProtKB-KW"/>
</dbReference>
<dbReference type="Gene3D" id="1.10.150.20">
    <property type="entry name" value="5' to 3' exonuclease, C-terminal subdomain"/>
    <property type="match status" value="1"/>
</dbReference>
<dbReference type="KEGG" id="fas:105267532"/>
<keyword evidence="7" id="KW-0548">Nucleotidyltransferase</keyword>
<dbReference type="InterPro" id="IPR052230">
    <property type="entry name" value="DNA_polymerase_eta"/>
</dbReference>
<comment type="catalytic activity">
    <reaction evidence="16">
        <text>DNA(n) + a 2'-deoxyribonucleoside 5'-triphosphate = DNA(n+1) + diphosphate</text>
        <dbReference type="Rhea" id="RHEA:22508"/>
        <dbReference type="Rhea" id="RHEA-COMP:17339"/>
        <dbReference type="Rhea" id="RHEA-COMP:17340"/>
        <dbReference type="ChEBI" id="CHEBI:33019"/>
        <dbReference type="ChEBI" id="CHEBI:61560"/>
        <dbReference type="ChEBI" id="CHEBI:173112"/>
        <dbReference type="EC" id="2.7.7.7"/>
    </reaction>
</comment>
<evidence type="ECO:0000256" key="11">
    <source>
        <dbReference type="ARBA" id="ARBA00022833"/>
    </source>
</evidence>
<dbReference type="GO" id="GO:0003684">
    <property type="term" value="F:damaged DNA binding"/>
    <property type="evidence" value="ECO:0007669"/>
    <property type="project" value="InterPro"/>
</dbReference>
<dbReference type="EC" id="2.7.7.7" evidence="5"/>
<protein>
    <recommendedName>
        <fullName evidence="15">DNA polymerase eta</fullName>
        <ecNumber evidence="5">2.7.7.7</ecNumber>
    </recommendedName>
</protein>
<dbReference type="GO" id="GO:0005657">
    <property type="term" value="C:replication fork"/>
    <property type="evidence" value="ECO:0007669"/>
    <property type="project" value="TreeGrafter"/>
</dbReference>
<evidence type="ECO:0000256" key="9">
    <source>
        <dbReference type="ARBA" id="ARBA00022763"/>
    </source>
</evidence>
<evidence type="ECO:0000259" key="18">
    <source>
        <dbReference type="PROSITE" id="PS50173"/>
    </source>
</evidence>
<feature type="compositionally biased region" description="Basic and acidic residues" evidence="17">
    <location>
        <begin position="584"/>
        <end position="598"/>
    </location>
</feature>
<name>A0A9R1U1J7_9HYME</name>
<evidence type="ECO:0000256" key="5">
    <source>
        <dbReference type="ARBA" id="ARBA00012417"/>
    </source>
</evidence>
<dbReference type="Pfam" id="PF18439">
    <property type="entry name" value="zf_UBZ"/>
    <property type="match status" value="1"/>
</dbReference>
<keyword evidence="12" id="KW-0460">Magnesium</keyword>
<evidence type="ECO:0000256" key="7">
    <source>
        <dbReference type="ARBA" id="ARBA00022695"/>
    </source>
</evidence>
<dbReference type="SUPFAM" id="SSF100879">
    <property type="entry name" value="Lesion bypass DNA polymerase (Y-family), little finger domain"/>
    <property type="match status" value="1"/>
</dbReference>
<keyword evidence="8" id="KW-0479">Metal-binding</keyword>
<evidence type="ECO:0000256" key="15">
    <source>
        <dbReference type="ARBA" id="ARBA00044975"/>
    </source>
</evidence>
<evidence type="ECO:0000256" key="6">
    <source>
        <dbReference type="ARBA" id="ARBA00022679"/>
    </source>
</evidence>
<evidence type="ECO:0000256" key="10">
    <source>
        <dbReference type="ARBA" id="ARBA00022771"/>
    </source>
</evidence>
<dbReference type="PROSITE" id="PS51907">
    <property type="entry name" value="ZF_UBZ3"/>
    <property type="match status" value="1"/>
</dbReference>
<dbReference type="InterPro" id="IPR041298">
    <property type="entry name" value="UBZ3"/>
</dbReference>
<evidence type="ECO:0000256" key="1">
    <source>
        <dbReference type="ARBA" id="ARBA00001936"/>
    </source>
</evidence>
<evidence type="ECO:0000256" key="8">
    <source>
        <dbReference type="ARBA" id="ARBA00022723"/>
    </source>
</evidence>
<dbReference type="FunFam" id="1.10.150.20:FF:000014">
    <property type="entry name" value="Polymerase (DNA directed), eta"/>
    <property type="match status" value="1"/>
</dbReference>
<comment type="subcellular location">
    <subcellularLocation>
        <location evidence="3">Nucleus</location>
    </subcellularLocation>
</comment>
<feature type="domain" description="UmuC" evidence="18">
    <location>
        <begin position="9"/>
        <end position="249"/>
    </location>
</feature>
<dbReference type="GO" id="GO:0005634">
    <property type="term" value="C:nucleus"/>
    <property type="evidence" value="ECO:0007669"/>
    <property type="project" value="UniProtKB-SubCell"/>
</dbReference>
<dbReference type="Pfam" id="PF11799">
    <property type="entry name" value="IMS_C"/>
    <property type="match status" value="1"/>
</dbReference>
<keyword evidence="10" id="KW-0863">Zinc-finger</keyword>
<dbReference type="InterPro" id="IPR043128">
    <property type="entry name" value="Rev_trsase/Diguanyl_cyclase"/>
</dbReference>
<feature type="domain" description="UBZ3-type" evidence="19">
    <location>
        <begin position="542"/>
        <end position="576"/>
    </location>
</feature>
<evidence type="ECO:0000256" key="16">
    <source>
        <dbReference type="ARBA" id="ARBA00049244"/>
    </source>
</evidence>
<dbReference type="PANTHER" id="PTHR45873">
    <property type="entry name" value="DNA POLYMERASE ETA"/>
    <property type="match status" value="1"/>
</dbReference>
<dbReference type="GO" id="GO:0035861">
    <property type="term" value="C:site of double-strand break"/>
    <property type="evidence" value="ECO:0007669"/>
    <property type="project" value="TreeGrafter"/>
</dbReference>
<comment type="similarity">
    <text evidence="4">Belongs to the DNA polymerase type-Y family.</text>
</comment>
<dbReference type="PIRSF" id="PIRSF036603">
    <property type="entry name" value="DPol_eta"/>
    <property type="match status" value="1"/>
</dbReference>
<evidence type="ECO:0000313" key="21">
    <source>
        <dbReference type="RefSeq" id="XP_011304754.1"/>
    </source>
</evidence>
<organism evidence="20 21">
    <name type="scientific">Fopius arisanus</name>
    <dbReference type="NCBI Taxonomy" id="64838"/>
    <lineage>
        <taxon>Eukaryota</taxon>
        <taxon>Metazoa</taxon>
        <taxon>Ecdysozoa</taxon>
        <taxon>Arthropoda</taxon>
        <taxon>Hexapoda</taxon>
        <taxon>Insecta</taxon>
        <taxon>Pterygota</taxon>
        <taxon>Neoptera</taxon>
        <taxon>Endopterygota</taxon>
        <taxon>Hymenoptera</taxon>
        <taxon>Apocrita</taxon>
        <taxon>Ichneumonoidea</taxon>
        <taxon>Braconidae</taxon>
        <taxon>Opiinae</taxon>
        <taxon>Fopius</taxon>
    </lineage>
</organism>
<comment type="cofactor">
    <cofactor evidence="2">
        <name>Mg(2+)</name>
        <dbReference type="ChEBI" id="CHEBI:18420"/>
    </cofactor>
</comment>
<gene>
    <name evidence="21" type="primary">LOC105267532</name>
</gene>
<dbReference type="Proteomes" id="UP000694866">
    <property type="component" value="Unplaced"/>
</dbReference>
<proteinExistence type="inferred from homology"/>
<dbReference type="Pfam" id="PF21704">
    <property type="entry name" value="POLH-Rev1_HhH"/>
    <property type="match status" value="1"/>
</dbReference>
<dbReference type="AlphaFoldDB" id="A0A9R1U1J7"/>
<keyword evidence="6" id="KW-0808">Transferase</keyword>
<accession>A0A9R1U1J7</accession>
<feature type="region of interest" description="Disordered" evidence="17">
    <location>
        <begin position="584"/>
        <end position="619"/>
    </location>
</feature>